<dbReference type="AlphaFoldDB" id="K5VAR7"/>
<sequence length="122" mass="13348">MHRGHVLFRAALTEFKPSAAKDVSCILELADRNWRAGSSVELVFTTYPSLHIAFSRIGLNVLGVKNGTTFSIRRASTLSAAQSRSMCMSFIAPSQLRAPDMHALASPCTPCLHCYRAAMSFD</sequence>
<dbReference type="Proteomes" id="UP000008370">
    <property type="component" value="Unassembled WGS sequence"/>
</dbReference>
<dbReference type="HOGENOM" id="CLU_2027543_0_0_1"/>
<dbReference type="RefSeq" id="XP_007403276.1">
    <property type="nucleotide sequence ID" value="XM_007403214.1"/>
</dbReference>
<dbReference type="EMBL" id="JH931350">
    <property type="protein sequence ID" value="EKM48173.1"/>
    <property type="molecule type" value="Genomic_DNA"/>
</dbReference>
<keyword evidence="2" id="KW-1185">Reference proteome</keyword>
<dbReference type="InParanoid" id="K5VAR7"/>
<dbReference type="KEGG" id="pco:PHACADRAFT_266520"/>
<reference evidence="1 2" key="1">
    <citation type="journal article" date="2012" name="BMC Genomics">
        <title>Comparative genomics of the white-rot fungi, Phanerochaete carnosa and P. chrysosporium, to elucidate the genetic basis of the distinct wood types they colonize.</title>
        <authorList>
            <person name="Suzuki H."/>
            <person name="MacDonald J."/>
            <person name="Syed K."/>
            <person name="Salamov A."/>
            <person name="Hori C."/>
            <person name="Aerts A."/>
            <person name="Henrissat B."/>
            <person name="Wiebenga A."/>
            <person name="vanKuyk P.A."/>
            <person name="Barry K."/>
            <person name="Lindquist E."/>
            <person name="LaButti K."/>
            <person name="Lapidus A."/>
            <person name="Lucas S."/>
            <person name="Coutinho P."/>
            <person name="Gong Y."/>
            <person name="Samejima M."/>
            <person name="Mahadevan R."/>
            <person name="Abou-Zaid M."/>
            <person name="de Vries R.P."/>
            <person name="Igarashi K."/>
            <person name="Yadav J.S."/>
            <person name="Grigoriev I.V."/>
            <person name="Master E.R."/>
        </authorList>
    </citation>
    <scope>NUCLEOTIDE SEQUENCE [LARGE SCALE GENOMIC DNA]</scope>
    <source>
        <strain evidence="1 2">HHB-10118-sp</strain>
    </source>
</reference>
<accession>K5VAR7</accession>
<proteinExistence type="predicted"/>
<dbReference type="OrthoDB" id="3207336at2759"/>
<protein>
    <submittedName>
        <fullName evidence="1">Uncharacterized protein</fullName>
    </submittedName>
</protein>
<evidence type="ECO:0000313" key="2">
    <source>
        <dbReference type="Proteomes" id="UP000008370"/>
    </source>
</evidence>
<organism evidence="1 2">
    <name type="scientific">Phanerochaete carnosa (strain HHB-10118-sp)</name>
    <name type="common">White-rot fungus</name>
    <name type="synonym">Peniophora carnosa</name>
    <dbReference type="NCBI Taxonomy" id="650164"/>
    <lineage>
        <taxon>Eukaryota</taxon>
        <taxon>Fungi</taxon>
        <taxon>Dikarya</taxon>
        <taxon>Basidiomycota</taxon>
        <taxon>Agaricomycotina</taxon>
        <taxon>Agaricomycetes</taxon>
        <taxon>Polyporales</taxon>
        <taxon>Phanerochaetaceae</taxon>
        <taxon>Phanerochaete</taxon>
    </lineage>
</organism>
<evidence type="ECO:0000313" key="1">
    <source>
        <dbReference type="EMBL" id="EKM48173.1"/>
    </source>
</evidence>
<gene>
    <name evidence="1" type="ORF">PHACADRAFT_266520</name>
</gene>
<dbReference type="GeneID" id="18919430"/>
<name>K5VAR7_PHACS</name>